<keyword evidence="2" id="KW-1185">Reference proteome</keyword>
<protein>
    <recommendedName>
        <fullName evidence="3">Secreted protein</fullName>
    </recommendedName>
</protein>
<name>A0AAW2EIK0_9HYME</name>
<dbReference type="Proteomes" id="UP001430953">
    <property type="component" value="Unassembled WGS sequence"/>
</dbReference>
<evidence type="ECO:0000313" key="1">
    <source>
        <dbReference type="EMBL" id="KAL0102179.1"/>
    </source>
</evidence>
<dbReference type="EMBL" id="JADYXP020000023">
    <property type="protein sequence ID" value="KAL0102179.1"/>
    <property type="molecule type" value="Genomic_DNA"/>
</dbReference>
<organism evidence="1 2">
    <name type="scientific">Cardiocondyla obscurior</name>
    <dbReference type="NCBI Taxonomy" id="286306"/>
    <lineage>
        <taxon>Eukaryota</taxon>
        <taxon>Metazoa</taxon>
        <taxon>Ecdysozoa</taxon>
        <taxon>Arthropoda</taxon>
        <taxon>Hexapoda</taxon>
        <taxon>Insecta</taxon>
        <taxon>Pterygota</taxon>
        <taxon>Neoptera</taxon>
        <taxon>Endopterygota</taxon>
        <taxon>Hymenoptera</taxon>
        <taxon>Apocrita</taxon>
        <taxon>Aculeata</taxon>
        <taxon>Formicoidea</taxon>
        <taxon>Formicidae</taxon>
        <taxon>Myrmicinae</taxon>
        <taxon>Cardiocondyla</taxon>
    </lineage>
</organism>
<comment type="caution">
    <text evidence="1">The sequence shown here is derived from an EMBL/GenBank/DDBJ whole genome shotgun (WGS) entry which is preliminary data.</text>
</comment>
<evidence type="ECO:0008006" key="3">
    <source>
        <dbReference type="Google" id="ProtNLM"/>
    </source>
</evidence>
<evidence type="ECO:0000313" key="2">
    <source>
        <dbReference type="Proteomes" id="UP001430953"/>
    </source>
</evidence>
<gene>
    <name evidence="1" type="ORF">PUN28_018603</name>
</gene>
<proteinExistence type="predicted"/>
<sequence length="74" mass="8334">MRVNEITTVRFSSAILSPRSRCTSPQPDYVCTACCNAVANTLVPLCPIRATCERRENATRLADHFLFGIFRKSR</sequence>
<dbReference type="AlphaFoldDB" id="A0AAW2EIK0"/>
<reference evidence="1 2" key="1">
    <citation type="submission" date="2023-03" db="EMBL/GenBank/DDBJ databases">
        <title>High recombination rates correlate with genetic variation in Cardiocondyla obscurior ants.</title>
        <authorList>
            <person name="Errbii M."/>
        </authorList>
    </citation>
    <scope>NUCLEOTIDE SEQUENCE [LARGE SCALE GENOMIC DNA]</scope>
    <source>
        <strain evidence="1">Alpha-2009</strain>
        <tissue evidence="1">Whole body</tissue>
    </source>
</reference>
<accession>A0AAW2EIK0</accession>